<sequence length="54" mass="6650">RNRSELIREATRSYLKEQERWEWVFNRGREAGRKLGIKSEEDVSKIVDEYRHSR</sequence>
<reference evidence="1" key="1">
    <citation type="journal article" date="2014" name="Front. Microbiol.">
        <title>High frequency of phylogenetically diverse reductive dehalogenase-homologous genes in deep subseafloor sedimentary metagenomes.</title>
        <authorList>
            <person name="Kawai M."/>
            <person name="Futagami T."/>
            <person name="Toyoda A."/>
            <person name="Takaki Y."/>
            <person name="Nishi S."/>
            <person name="Hori S."/>
            <person name="Arai W."/>
            <person name="Tsubouchi T."/>
            <person name="Morono Y."/>
            <person name="Uchiyama I."/>
            <person name="Ito T."/>
            <person name="Fujiyama A."/>
            <person name="Inagaki F."/>
            <person name="Takami H."/>
        </authorList>
    </citation>
    <scope>NUCLEOTIDE SEQUENCE</scope>
    <source>
        <strain evidence="1">Expedition CK06-06</strain>
    </source>
</reference>
<feature type="non-terminal residue" evidence="1">
    <location>
        <position position="1"/>
    </location>
</feature>
<comment type="caution">
    <text evidence="1">The sequence shown here is derived from an EMBL/GenBank/DDBJ whole genome shotgun (WGS) entry which is preliminary data.</text>
</comment>
<dbReference type="AlphaFoldDB" id="X0VX10"/>
<proteinExistence type="predicted"/>
<gene>
    <name evidence="1" type="ORF">S01H1_55147</name>
</gene>
<accession>X0VX10</accession>
<evidence type="ECO:0000313" key="1">
    <source>
        <dbReference type="EMBL" id="GAG22959.1"/>
    </source>
</evidence>
<name>X0VX10_9ZZZZ</name>
<protein>
    <recommendedName>
        <fullName evidence="2">Ribbon-helix-helix protein CopG domain-containing protein</fullName>
    </recommendedName>
</protein>
<evidence type="ECO:0008006" key="2">
    <source>
        <dbReference type="Google" id="ProtNLM"/>
    </source>
</evidence>
<organism evidence="1">
    <name type="scientific">marine sediment metagenome</name>
    <dbReference type="NCBI Taxonomy" id="412755"/>
    <lineage>
        <taxon>unclassified sequences</taxon>
        <taxon>metagenomes</taxon>
        <taxon>ecological metagenomes</taxon>
    </lineage>
</organism>
<dbReference type="EMBL" id="BARS01035830">
    <property type="protein sequence ID" value="GAG22959.1"/>
    <property type="molecule type" value="Genomic_DNA"/>
</dbReference>